<dbReference type="PANTHER" id="PTHR43133">
    <property type="entry name" value="RNA POLYMERASE ECF-TYPE SIGMA FACTO"/>
    <property type="match status" value="1"/>
</dbReference>
<dbReference type="GO" id="GO:0003677">
    <property type="term" value="F:DNA binding"/>
    <property type="evidence" value="ECO:0007669"/>
    <property type="project" value="UniProtKB-KW"/>
</dbReference>
<dbReference type="InterPro" id="IPR007627">
    <property type="entry name" value="RNA_pol_sigma70_r2"/>
</dbReference>
<evidence type="ECO:0000256" key="4">
    <source>
        <dbReference type="ARBA" id="ARBA00023125"/>
    </source>
</evidence>
<dbReference type="InterPro" id="IPR014284">
    <property type="entry name" value="RNA_pol_sigma-70_dom"/>
</dbReference>
<sequence>MLLDDASAEFHDFFERHYAELARLAHLLTGETDAADDLAADALVALWQRWDRLRAADHPVAYARGVVANMARERIRSAVRERRRVLLFWSRSPERTSGPDVAAVLDVRAALARLPFRKRACVVMRHAFDLSEKDTAAALGISVGTVKSQTSKAMAELEQLLGARAVGELTAGRRNR</sequence>
<gene>
    <name evidence="8" type="ORF">HS99_0002870</name>
</gene>
<dbReference type="Proteomes" id="UP000037395">
    <property type="component" value="Unassembled WGS sequence"/>
</dbReference>
<organism evidence="8 9">
    <name type="scientific">Kitasatospora aureofaciens</name>
    <name type="common">Streptomyces aureofaciens</name>
    <dbReference type="NCBI Taxonomy" id="1894"/>
    <lineage>
        <taxon>Bacteria</taxon>
        <taxon>Bacillati</taxon>
        <taxon>Actinomycetota</taxon>
        <taxon>Actinomycetes</taxon>
        <taxon>Kitasatosporales</taxon>
        <taxon>Streptomycetaceae</taxon>
        <taxon>Kitasatospora</taxon>
    </lineage>
</organism>
<dbReference type="Gene3D" id="1.10.1740.10">
    <property type="match status" value="1"/>
</dbReference>
<evidence type="ECO:0000256" key="2">
    <source>
        <dbReference type="ARBA" id="ARBA00023015"/>
    </source>
</evidence>
<comment type="similarity">
    <text evidence="1">Belongs to the sigma-70 factor family. ECF subfamily.</text>
</comment>
<keyword evidence="9" id="KW-1185">Reference proteome</keyword>
<keyword evidence="3" id="KW-0731">Sigma factor</keyword>
<dbReference type="InterPro" id="IPR039425">
    <property type="entry name" value="RNA_pol_sigma-70-like"/>
</dbReference>
<keyword evidence="2" id="KW-0805">Transcription regulation</keyword>
<dbReference type="InterPro" id="IPR013249">
    <property type="entry name" value="RNA_pol_sigma70_r4_t2"/>
</dbReference>
<feature type="domain" description="RNA polymerase sigma-70 region 2" evidence="6">
    <location>
        <begin position="13"/>
        <end position="80"/>
    </location>
</feature>
<evidence type="ECO:0000259" key="7">
    <source>
        <dbReference type="Pfam" id="PF08281"/>
    </source>
</evidence>
<dbReference type="InterPro" id="IPR013324">
    <property type="entry name" value="RNA_pol_sigma_r3/r4-like"/>
</dbReference>
<evidence type="ECO:0000313" key="9">
    <source>
        <dbReference type="Proteomes" id="UP000037395"/>
    </source>
</evidence>
<dbReference type="NCBIfam" id="TIGR02937">
    <property type="entry name" value="sigma70-ECF"/>
    <property type="match status" value="1"/>
</dbReference>
<name>A0A1E7NG34_KITAU</name>
<accession>A0A1E7NG34</accession>
<dbReference type="InterPro" id="IPR036388">
    <property type="entry name" value="WH-like_DNA-bd_sf"/>
</dbReference>
<dbReference type="Pfam" id="PF08281">
    <property type="entry name" value="Sigma70_r4_2"/>
    <property type="match status" value="1"/>
</dbReference>
<comment type="caution">
    <text evidence="8">The sequence shown here is derived from an EMBL/GenBank/DDBJ whole genome shotgun (WGS) entry which is preliminary data.</text>
</comment>
<reference evidence="8" key="1">
    <citation type="submission" date="2016-08" db="EMBL/GenBank/DDBJ databases">
        <title>Sequencing, Assembly and Comparative Genomics of S. aureofaciens ATCC 10762.</title>
        <authorList>
            <person name="Gradnigo J.S."/>
            <person name="Johnson N."/>
            <person name="Somerville G.A."/>
        </authorList>
    </citation>
    <scope>NUCLEOTIDE SEQUENCE [LARGE SCALE GENOMIC DNA]</scope>
    <source>
        <strain evidence="8">ATCC 10762</strain>
    </source>
</reference>
<dbReference type="InterPro" id="IPR013325">
    <property type="entry name" value="RNA_pol_sigma_r2"/>
</dbReference>
<dbReference type="AlphaFoldDB" id="A0A1E7NG34"/>
<keyword evidence="5" id="KW-0804">Transcription</keyword>
<dbReference type="RefSeq" id="WP_030279223.1">
    <property type="nucleotide sequence ID" value="NZ_JBEXMP010000009.1"/>
</dbReference>
<dbReference type="GO" id="GO:0006352">
    <property type="term" value="P:DNA-templated transcription initiation"/>
    <property type="evidence" value="ECO:0007669"/>
    <property type="project" value="InterPro"/>
</dbReference>
<evidence type="ECO:0000259" key="6">
    <source>
        <dbReference type="Pfam" id="PF04542"/>
    </source>
</evidence>
<dbReference type="PANTHER" id="PTHR43133:SF50">
    <property type="entry name" value="ECF RNA POLYMERASE SIGMA FACTOR SIGM"/>
    <property type="match status" value="1"/>
</dbReference>
<dbReference type="SUPFAM" id="SSF88659">
    <property type="entry name" value="Sigma3 and sigma4 domains of RNA polymerase sigma factors"/>
    <property type="match status" value="1"/>
</dbReference>
<dbReference type="NCBIfam" id="TIGR02983">
    <property type="entry name" value="SigE-fam_strep"/>
    <property type="match status" value="1"/>
</dbReference>
<feature type="domain" description="RNA polymerase sigma factor 70 region 4 type 2" evidence="7">
    <location>
        <begin position="106"/>
        <end position="157"/>
    </location>
</feature>
<dbReference type="InterPro" id="IPR014325">
    <property type="entry name" value="RNA_pol_sigma-E_actinobac"/>
</dbReference>
<evidence type="ECO:0000256" key="1">
    <source>
        <dbReference type="ARBA" id="ARBA00010641"/>
    </source>
</evidence>
<evidence type="ECO:0000256" key="3">
    <source>
        <dbReference type="ARBA" id="ARBA00023082"/>
    </source>
</evidence>
<proteinExistence type="inferred from homology"/>
<protein>
    <submittedName>
        <fullName evidence="8">RNA polymerase subunit sigma</fullName>
    </submittedName>
</protein>
<dbReference type="Gene3D" id="1.10.10.10">
    <property type="entry name" value="Winged helix-like DNA-binding domain superfamily/Winged helix DNA-binding domain"/>
    <property type="match status" value="1"/>
</dbReference>
<evidence type="ECO:0000313" key="8">
    <source>
        <dbReference type="EMBL" id="OEV39632.1"/>
    </source>
</evidence>
<dbReference type="SUPFAM" id="SSF88946">
    <property type="entry name" value="Sigma2 domain of RNA polymerase sigma factors"/>
    <property type="match status" value="1"/>
</dbReference>
<dbReference type="OrthoDB" id="3478828at2"/>
<evidence type="ECO:0000256" key="5">
    <source>
        <dbReference type="ARBA" id="ARBA00023163"/>
    </source>
</evidence>
<keyword evidence="4" id="KW-0238">DNA-binding</keyword>
<dbReference type="EMBL" id="JPRF03000001">
    <property type="protein sequence ID" value="OEV39632.1"/>
    <property type="molecule type" value="Genomic_DNA"/>
</dbReference>
<dbReference type="STRING" id="1894.ADK78_26825"/>
<dbReference type="GO" id="GO:0016987">
    <property type="term" value="F:sigma factor activity"/>
    <property type="evidence" value="ECO:0007669"/>
    <property type="project" value="UniProtKB-KW"/>
</dbReference>
<dbReference type="Pfam" id="PF04542">
    <property type="entry name" value="Sigma70_r2"/>
    <property type="match status" value="1"/>
</dbReference>